<reference evidence="2 3" key="1">
    <citation type="submission" date="2017-04" db="EMBL/GenBank/DDBJ databases">
        <title>Unexpected and diverse lifestyles within the genus Limnohabitans.</title>
        <authorList>
            <person name="Kasalicky V."/>
            <person name="Mehrshad M."/>
            <person name="Andrei S.-A."/>
            <person name="Salcher M."/>
            <person name="Kratochvilova H."/>
            <person name="Simek K."/>
            <person name="Ghai R."/>
        </authorList>
    </citation>
    <scope>NUCLEOTIDE SEQUENCE [LARGE SCALE GENOMIC DNA]</scope>
    <source>
        <strain evidence="2 3">II-B4</strain>
    </source>
</reference>
<organism evidence="2 3">
    <name type="scientific">Limnohabitans parvus II-B4</name>
    <dbReference type="NCBI Taxonomy" id="1293052"/>
    <lineage>
        <taxon>Bacteria</taxon>
        <taxon>Pseudomonadati</taxon>
        <taxon>Pseudomonadota</taxon>
        <taxon>Betaproteobacteria</taxon>
        <taxon>Burkholderiales</taxon>
        <taxon>Comamonadaceae</taxon>
        <taxon>Limnohabitans</taxon>
    </lineage>
</organism>
<dbReference type="Proteomes" id="UP000250790">
    <property type="component" value="Unassembled WGS sequence"/>
</dbReference>
<keyword evidence="3" id="KW-1185">Reference proteome</keyword>
<dbReference type="GO" id="GO:0016787">
    <property type="term" value="F:hydrolase activity"/>
    <property type="evidence" value="ECO:0007669"/>
    <property type="project" value="UniProtKB-KW"/>
</dbReference>
<evidence type="ECO:0000256" key="1">
    <source>
        <dbReference type="SAM" id="SignalP"/>
    </source>
</evidence>
<keyword evidence="2" id="KW-0378">Hydrolase</keyword>
<dbReference type="OrthoDB" id="5540900at2"/>
<keyword evidence="1" id="KW-0732">Signal</keyword>
<comment type="caution">
    <text evidence="2">The sequence shown here is derived from an EMBL/GenBank/DDBJ whole genome shotgun (WGS) entry which is preliminary data.</text>
</comment>
<proteinExistence type="predicted"/>
<dbReference type="Gene3D" id="3.40.50.1820">
    <property type="entry name" value="alpha/beta hydrolase"/>
    <property type="match status" value="1"/>
</dbReference>
<sequence length="264" mass="28940">MRQALLLRGVVLVVGAWACALASAQPLSCAVVLLHGKWGTAQSPYLKPIAQKIEPYCQVRMLEMPWSRHRLYDRPYADALAQIQSTVLALRQSGIQWVAVGGQSFGANATLAYMAQVGDADAVLPMAPGHVPEVFDQVPDVRRSVDAARQLVQSGQGDTLIEMNDINQGQRRPIKTTATALWSYFNPQGWGNMGLSAAAFRKPVPVFWAIGKQDMLYPSASAAIYQKLPPHPDSRYLVLNANHANTPELAADEAVQWIWGRIGR</sequence>
<protein>
    <submittedName>
        <fullName evidence="2">Alpha/beta hydrolase</fullName>
    </submittedName>
</protein>
<feature type="chain" id="PRO_5016244819" evidence="1">
    <location>
        <begin position="25"/>
        <end position="264"/>
    </location>
</feature>
<accession>A0A315E7E8</accession>
<name>A0A315E7E8_9BURK</name>
<evidence type="ECO:0000313" key="2">
    <source>
        <dbReference type="EMBL" id="PUE53241.1"/>
    </source>
</evidence>
<dbReference type="InterPro" id="IPR029058">
    <property type="entry name" value="AB_hydrolase_fold"/>
</dbReference>
<dbReference type="SUPFAM" id="SSF53474">
    <property type="entry name" value="alpha/beta-Hydrolases"/>
    <property type="match status" value="1"/>
</dbReference>
<evidence type="ECO:0000313" key="3">
    <source>
        <dbReference type="Proteomes" id="UP000250790"/>
    </source>
</evidence>
<feature type="signal peptide" evidence="1">
    <location>
        <begin position="1"/>
        <end position="24"/>
    </location>
</feature>
<gene>
    <name evidence="2" type="ORF">B9Z37_09170</name>
</gene>
<dbReference type="EMBL" id="NESN01000003">
    <property type="protein sequence ID" value="PUE53241.1"/>
    <property type="molecule type" value="Genomic_DNA"/>
</dbReference>
<dbReference type="AlphaFoldDB" id="A0A315E7E8"/>